<dbReference type="OrthoDB" id="46988at2759"/>
<protein>
    <submittedName>
        <fullName evidence="2">LALA0S06e07976g1_1</fullName>
    </submittedName>
</protein>
<evidence type="ECO:0000313" key="3">
    <source>
        <dbReference type="Proteomes" id="UP000054304"/>
    </source>
</evidence>
<evidence type="ECO:0000313" key="2">
    <source>
        <dbReference type="EMBL" id="CEP62966.1"/>
    </source>
</evidence>
<feature type="transmembrane region" description="Helical" evidence="1">
    <location>
        <begin position="67"/>
        <end position="86"/>
    </location>
</feature>
<sequence length="217" mass="25109">MPGETKHAPQADNGQKKYERGVKARFYQYFRITSAFLYAALVARWAILYPLVGSKFLPGGIHEFLCYLMVYAGTLEMVWSFVFHGLKRTLFSRTMLKNTNLLYFVSVLHFYDDFEHAPVLKSEAYSSFIVALGLSQTYCHWCKLFRSPKYKRKTLLQKLDTFATLPVLYLSEGYLLLLNLQTPNFHTNAWLQIVNKTVLVAFIPICLHSLKKQVATQ</sequence>
<dbReference type="EMBL" id="LN736365">
    <property type="protein sequence ID" value="CEP62966.1"/>
    <property type="molecule type" value="Genomic_DNA"/>
</dbReference>
<keyword evidence="3" id="KW-1185">Reference proteome</keyword>
<dbReference type="GeneID" id="34686454"/>
<dbReference type="GO" id="GO:0005789">
    <property type="term" value="C:endoplasmic reticulum membrane"/>
    <property type="evidence" value="ECO:0007669"/>
    <property type="project" value="EnsemblFungi"/>
</dbReference>
<accession>A0A0C7MYZ9</accession>
<feature type="transmembrane region" description="Helical" evidence="1">
    <location>
        <begin position="159"/>
        <end position="177"/>
    </location>
</feature>
<keyword evidence="1" id="KW-1133">Transmembrane helix</keyword>
<organism evidence="2 3">
    <name type="scientific">Lachancea lanzarotensis</name>
    <dbReference type="NCBI Taxonomy" id="1245769"/>
    <lineage>
        <taxon>Eukaryota</taxon>
        <taxon>Fungi</taxon>
        <taxon>Dikarya</taxon>
        <taxon>Ascomycota</taxon>
        <taxon>Saccharomycotina</taxon>
        <taxon>Saccharomycetes</taxon>
        <taxon>Saccharomycetales</taxon>
        <taxon>Saccharomycetaceae</taxon>
        <taxon>Lachancea</taxon>
    </lineage>
</organism>
<dbReference type="RefSeq" id="XP_022629188.1">
    <property type="nucleotide sequence ID" value="XM_022772045.1"/>
</dbReference>
<dbReference type="AlphaFoldDB" id="A0A0C7MYZ9"/>
<gene>
    <name evidence="2" type="ORF">LALA0_S06e07976g</name>
</gene>
<dbReference type="GO" id="GO:0051276">
    <property type="term" value="P:chromosome organization"/>
    <property type="evidence" value="ECO:0007669"/>
    <property type="project" value="EnsemblFungi"/>
</dbReference>
<reference evidence="2 3" key="1">
    <citation type="submission" date="2014-12" db="EMBL/GenBank/DDBJ databases">
        <authorList>
            <person name="Neuveglise Cecile"/>
        </authorList>
    </citation>
    <scope>NUCLEOTIDE SEQUENCE [LARGE SCALE GENOMIC DNA]</scope>
    <source>
        <strain evidence="2 3">CBS 12615</strain>
    </source>
</reference>
<keyword evidence="1" id="KW-0812">Transmembrane</keyword>
<dbReference type="STRING" id="1245769.A0A0C7MYZ9"/>
<proteinExistence type="predicted"/>
<dbReference type="HOGENOM" id="CLU_1367193_0_0_1"/>
<feature type="transmembrane region" description="Helical" evidence="1">
    <location>
        <begin position="189"/>
        <end position="210"/>
    </location>
</feature>
<feature type="transmembrane region" description="Helical" evidence="1">
    <location>
        <begin position="26"/>
        <end position="47"/>
    </location>
</feature>
<dbReference type="GO" id="GO:0006078">
    <property type="term" value="P:(1-&gt;6)-beta-D-glucan biosynthetic process"/>
    <property type="evidence" value="ECO:0007669"/>
    <property type="project" value="EnsemblFungi"/>
</dbReference>
<dbReference type="Proteomes" id="UP000054304">
    <property type="component" value="Unassembled WGS sequence"/>
</dbReference>
<evidence type="ECO:0000256" key="1">
    <source>
        <dbReference type="SAM" id="Phobius"/>
    </source>
</evidence>
<keyword evidence="1" id="KW-0472">Membrane</keyword>
<name>A0A0C7MYZ9_9SACH</name>